<organism evidence="1">
    <name type="scientific">Rhizophagus irregularis (strain DAOM 181602 / DAOM 197198 / MUCL 43194)</name>
    <name type="common">Arbuscular mycorrhizal fungus</name>
    <name type="synonym">Glomus intraradices</name>
    <dbReference type="NCBI Taxonomy" id="747089"/>
    <lineage>
        <taxon>Eukaryota</taxon>
        <taxon>Fungi</taxon>
        <taxon>Fungi incertae sedis</taxon>
        <taxon>Mucoromycota</taxon>
        <taxon>Glomeromycotina</taxon>
        <taxon>Glomeromycetes</taxon>
        <taxon>Glomerales</taxon>
        <taxon>Glomeraceae</taxon>
        <taxon>Rhizophagus</taxon>
    </lineage>
</organism>
<protein>
    <submittedName>
        <fullName evidence="1">Uncharacterized protein</fullName>
    </submittedName>
</protein>
<name>U9U6J1_RHIID</name>
<dbReference type="HOGENOM" id="CLU_2607207_0_0_1"/>
<dbReference type="AlphaFoldDB" id="U9U6J1"/>
<reference evidence="1" key="1">
    <citation type="submission" date="2013-07" db="EMBL/GenBank/DDBJ databases">
        <title>The genome of an arbuscular mycorrhizal fungus provides insights into the evolution of the oldest plant symbiosis.</title>
        <authorList>
            <consortium name="DOE Joint Genome Institute"/>
            <person name="Tisserant E."/>
            <person name="Malbreil M."/>
            <person name="Kuo A."/>
            <person name="Kohler A."/>
            <person name="Symeonidi A."/>
            <person name="Balestrini R."/>
            <person name="Charron P."/>
            <person name="Duensing N."/>
            <person name="Frei-dit-Frey N."/>
            <person name="Gianinazzi-Pearson V."/>
            <person name="Gilbert B."/>
            <person name="Handa Y."/>
            <person name="Hijri M."/>
            <person name="Kaul R."/>
            <person name="Kawaguchi M."/>
            <person name="Krajinski F."/>
            <person name="Lammers P."/>
            <person name="Lapierre D."/>
            <person name="Masclaux F.G."/>
            <person name="Murat C."/>
            <person name="Morin E."/>
            <person name="Ndikumana S."/>
            <person name="Pagni M."/>
            <person name="Petitpierre D."/>
            <person name="Requena N."/>
            <person name="Rosikiewicz P."/>
            <person name="Riley R."/>
            <person name="Saito K."/>
            <person name="San Clemente H."/>
            <person name="Shapiro H."/>
            <person name="van Tuinen D."/>
            <person name="Becard G."/>
            <person name="Bonfante P."/>
            <person name="Paszkowski U."/>
            <person name="Shachar-Hill Y."/>
            <person name="Young J.P."/>
            <person name="Sanders I.R."/>
            <person name="Henrissat B."/>
            <person name="Rensing S.A."/>
            <person name="Grigoriev I.V."/>
            <person name="Corradi N."/>
            <person name="Roux C."/>
            <person name="Martin F."/>
        </authorList>
    </citation>
    <scope>NUCLEOTIDE SEQUENCE</scope>
    <source>
        <strain evidence="1">DAOM 197198</strain>
    </source>
</reference>
<dbReference type="EMBL" id="KI282102">
    <property type="protein sequence ID" value="ESA15312.1"/>
    <property type="molecule type" value="Genomic_DNA"/>
</dbReference>
<accession>U9U6J1</accession>
<proteinExistence type="predicted"/>
<sequence length="79" mass="9329">MMFENSIPVTIFRRDKANFEWIVKLLNYYLYQKGTVFGPFIIQSSYLTSRKEDKKLCIVFSLNHLLTIIIEAFINLFGS</sequence>
<gene>
    <name evidence="1" type="ORF">GLOINDRAFT_346119</name>
</gene>
<evidence type="ECO:0000313" key="1">
    <source>
        <dbReference type="EMBL" id="ESA15312.1"/>
    </source>
</evidence>